<sequence>MINIPIMVKTVERVVRIVPFVRELLPSNKDGLNSLIQEDPLQSDSDEILKLNKKIKEQDKALYAKKQEIVVLKKKIELLQETIGGYQS</sequence>
<protein>
    <submittedName>
        <fullName evidence="1">Uncharacterized protein</fullName>
    </submittedName>
</protein>
<reference evidence="1" key="1">
    <citation type="submission" date="2018-05" db="EMBL/GenBank/DDBJ databases">
        <authorList>
            <person name="Lanie J.A."/>
            <person name="Ng W.-L."/>
            <person name="Kazmierczak K.M."/>
            <person name="Andrzejewski T.M."/>
            <person name="Davidsen T.M."/>
            <person name="Wayne K.J."/>
            <person name="Tettelin H."/>
            <person name="Glass J.I."/>
            <person name="Rusch D."/>
            <person name="Podicherti R."/>
            <person name="Tsui H.-C.T."/>
            <person name="Winkler M.E."/>
        </authorList>
    </citation>
    <scope>NUCLEOTIDE SEQUENCE</scope>
</reference>
<accession>A0A382ZXH5</accession>
<evidence type="ECO:0000313" key="1">
    <source>
        <dbReference type="EMBL" id="SVE00000.1"/>
    </source>
</evidence>
<proteinExistence type="predicted"/>
<name>A0A382ZXH5_9ZZZZ</name>
<dbReference type="EMBL" id="UINC01187332">
    <property type="protein sequence ID" value="SVE00000.1"/>
    <property type="molecule type" value="Genomic_DNA"/>
</dbReference>
<dbReference type="AlphaFoldDB" id="A0A382ZXH5"/>
<organism evidence="1">
    <name type="scientific">marine metagenome</name>
    <dbReference type="NCBI Taxonomy" id="408172"/>
    <lineage>
        <taxon>unclassified sequences</taxon>
        <taxon>metagenomes</taxon>
        <taxon>ecological metagenomes</taxon>
    </lineage>
</organism>
<gene>
    <name evidence="1" type="ORF">METZ01_LOCUS452854</name>
</gene>